<evidence type="ECO:0000313" key="2">
    <source>
        <dbReference type="WBParaSite" id="PS1159_v2.g5243.t1"/>
    </source>
</evidence>
<protein>
    <submittedName>
        <fullName evidence="2">Ig-like domain-containing protein</fullName>
    </submittedName>
</protein>
<dbReference type="Proteomes" id="UP000887580">
    <property type="component" value="Unplaced"/>
</dbReference>
<sequence length="401" mass="44505">MQGISFHVKWVKADGSQIQNDNKKYQISATNGVYTLTVKQIQQKDFGDYACVASNPGGTNKSGFNIALHEVKKLEAPQFTGKFQSVTIYETDSLKLYCKAVNDVTKMTWSRDGTAIQSGGNIKIENTGPGESILYLSDATMADGGWYQCNATNSAGTTSLKGRVVVQSRQKLGSPMRERITLRKVDRREAMRRSPQPQMSQPSKEPPKFSTQLQSLQLMEGQDALLDVQYSPKDDPNLKIAWLLNGKALLASSRVTQQNDFGHAVLEINPVTVFDHGEYTIVAVNTLGEARQTCNIDVIGYRSPSVNAFLQQQDGGRMSPSVYQQEQSQKATSMFGNVPRVTGNAPAIDRPNFHKDLRSQEIFEGQPLYLESKLTPINDQNMNIQFFLNGSPIQSINQLRP</sequence>
<evidence type="ECO:0000313" key="1">
    <source>
        <dbReference type="Proteomes" id="UP000887580"/>
    </source>
</evidence>
<accession>A0AC35GI40</accession>
<proteinExistence type="predicted"/>
<name>A0AC35GI40_9BILA</name>
<dbReference type="WBParaSite" id="PS1159_v2.g5243.t1">
    <property type="protein sequence ID" value="PS1159_v2.g5243.t1"/>
    <property type="gene ID" value="PS1159_v2.g5243"/>
</dbReference>
<organism evidence="1 2">
    <name type="scientific">Panagrolaimus sp. PS1159</name>
    <dbReference type="NCBI Taxonomy" id="55785"/>
    <lineage>
        <taxon>Eukaryota</taxon>
        <taxon>Metazoa</taxon>
        <taxon>Ecdysozoa</taxon>
        <taxon>Nematoda</taxon>
        <taxon>Chromadorea</taxon>
        <taxon>Rhabditida</taxon>
        <taxon>Tylenchina</taxon>
        <taxon>Panagrolaimomorpha</taxon>
        <taxon>Panagrolaimoidea</taxon>
        <taxon>Panagrolaimidae</taxon>
        <taxon>Panagrolaimus</taxon>
    </lineage>
</organism>
<reference evidence="2" key="1">
    <citation type="submission" date="2022-11" db="UniProtKB">
        <authorList>
            <consortium name="WormBaseParasite"/>
        </authorList>
    </citation>
    <scope>IDENTIFICATION</scope>
</reference>